<protein>
    <recommendedName>
        <fullName evidence="2">DUF2147 domain-containing protein</fullName>
    </recommendedName>
</protein>
<feature type="chain" id="PRO_5005650688" description="DUF2147 domain-containing protein" evidence="1">
    <location>
        <begin position="22"/>
        <end position="142"/>
    </location>
</feature>
<keyword evidence="1" id="KW-0732">Signal</keyword>
<dbReference type="EMBL" id="LBIC01000001">
    <property type="protein sequence ID" value="KKW93925.1"/>
    <property type="molecule type" value="Genomic_DNA"/>
</dbReference>
<evidence type="ECO:0000313" key="3">
    <source>
        <dbReference type="EMBL" id="KKW93925.1"/>
    </source>
</evidence>
<sequence length="142" mass="15291">MGLGRLLVVSVCLACATPALAAKVPAGQPEGLWLGPHNNVAVRTGPCGDRLCGWVVWADREAQSDARDGGTMRLVGTELLEDYRADGKGQWRGTVFVPDMGRRFSSQISQLSPEQMRVKGCILGGLICKSQLWTRIDRVPAG</sequence>
<keyword evidence="4" id="KW-1185">Reference proteome</keyword>
<reference evidence="3 4" key="1">
    <citation type="submission" date="2015-04" db="EMBL/GenBank/DDBJ databases">
        <title>Genome sequence of aromatic hydrocarbons-degrading Sphingobium chungbukense DJ77.</title>
        <authorList>
            <person name="Kim Y.-C."/>
            <person name="Chae J.-C."/>
        </authorList>
    </citation>
    <scope>NUCLEOTIDE SEQUENCE [LARGE SCALE GENOMIC DNA]</scope>
    <source>
        <strain evidence="3 4">DJ77</strain>
    </source>
</reference>
<feature type="signal peptide" evidence="1">
    <location>
        <begin position="1"/>
        <end position="21"/>
    </location>
</feature>
<dbReference type="Proteomes" id="UP000033874">
    <property type="component" value="Unassembled WGS sequence"/>
</dbReference>
<comment type="caution">
    <text evidence="3">The sequence shown here is derived from an EMBL/GenBank/DDBJ whole genome shotgun (WGS) entry which is preliminary data.</text>
</comment>
<dbReference type="RefSeq" id="WP_046762360.1">
    <property type="nucleotide sequence ID" value="NZ_LBIC01000001.1"/>
</dbReference>
<dbReference type="PATRIC" id="fig|56193.3.peg.942"/>
<dbReference type="Pfam" id="PF09917">
    <property type="entry name" value="DUF2147"/>
    <property type="match status" value="1"/>
</dbReference>
<name>A0A0M3AVQ4_9SPHN</name>
<feature type="domain" description="DUF2147" evidence="2">
    <location>
        <begin position="31"/>
        <end position="135"/>
    </location>
</feature>
<accession>A0A0M3AVQ4</accession>
<evidence type="ECO:0000256" key="1">
    <source>
        <dbReference type="SAM" id="SignalP"/>
    </source>
</evidence>
<dbReference type="PANTHER" id="PTHR36919:SF2">
    <property type="entry name" value="BLL6627 PROTEIN"/>
    <property type="match status" value="1"/>
</dbReference>
<dbReference type="STRING" id="56193.YP76_04580"/>
<gene>
    <name evidence="3" type="ORF">YP76_04580</name>
</gene>
<proteinExistence type="predicted"/>
<dbReference type="Gene3D" id="2.40.128.520">
    <property type="match status" value="1"/>
</dbReference>
<dbReference type="InterPro" id="IPR019223">
    <property type="entry name" value="DUF2147"/>
</dbReference>
<organism evidence="3 4">
    <name type="scientific">Sphingobium chungbukense</name>
    <dbReference type="NCBI Taxonomy" id="56193"/>
    <lineage>
        <taxon>Bacteria</taxon>
        <taxon>Pseudomonadati</taxon>
        <taxon>Pseudomonadota</taxon>
        <taxon>Alphaproteobacteria</taxon>
        <taxon>Sphingomonadales</taxon>
        <taxon>Sphingomonadaceae</taxon>
        <taxon>Sphingobium</taxon>
    </lineage>
</organism>
<evidence type="ECO:0000259" key="2">
    <source>
        <dbReference type="Pfam" id="PF09917"/>
    </source>
</evidence>
<evidence type="ECO:0000313" key="4">
    <source>
        <dbReference type="Proteomes" id="UP000033874"/>
    </source>
</evidence>
<dbReference type="AlphaFoldDB" id="A0A0M3AVQ4"/>
<dbReference type="PANTHER" id="PTHR36919">
    <property type="entry name" value="BLR1215 PROTEIN"/>
    <property type="match status" value="1"/>
</dbReference>